<keyword evidence="2" id="KW-0805">Transcription regulation</keyword>
<dbReference type="InterPro" id="IPR014876">
    <property type="entry name" value="DEK_C"/>
</dbReference>
<dbReference type="InterPro" id="IPR003121">
    <property type="entry name" value="SWIB_MDM2_domain"/>
</dbReference>
<dbReference type="PANTHER" id="PTHR13844">
    <property type="entry name" value="SWI/SNF-RELATED MATRIX-ASSOCIATED ACTIN-DEPENDENT REGULATOR OF CHROMATIN SUBFAMILY D"/>
    <property type="match status" value="1"/>
</dbReference>
<evidence type="ECO:0000313" key="9">
    <source>
        <dbReference type="Proteomes" id="UP000054886"/>
    </source>
</evidence>
<dbReference type="EMBL" id="LLZZ01000106">
    <property type="protein sequence ID" value="KTB08037.1"/>
    <property type="molecule type" value="Genomic_DNA"/>
</dbReference>
<dbReference type="SUPFAM" id="SSF109715">
    <property type="entry name" value="DEK C-terminal domain"/>
    <property type="match status" value="1"/>
</dbReference>
<dbReference type="Proteomes" id="UP000054886">
    <property type="component" value="Unassembled WGS sequence"/>
</dbReference>
<dbReference type="PROSITE" id="PS51998">
    <property type="entry name" value="DEK_C"/>
    <property type="match status" value="1"/>
</dbReference>
<comment type="subcellular location">
    <subcellularLocation>
        <location evidence="1">Nucleus</location>
    </subcellularLocation>
</comment>
<feature type="region of interest" description="Disordered" evidence="5">
    <location>
        <begin position="92"/>
        <end position="133"/>
    </location>
</feature>
<feature type="domain" description="DM2" evidence="6">
    <location>
        <begin position="134"/>
        <end position="210"/>
    </location>
</feature>
<dbReference type="OrthoDB" id="10251073at2759"/>
<feature type="compositionally biased region" description="Basic residues" evidence="5">
    <location>
        <begin position="105"/>
        <end position="117"/>
    </location>
</feature>
<feature type="domain" description="DEK-C" evidence="7">
    <location>
        <begin position="4"/>
        <end position="59"/>
    </location>
</feature>
<comment type="caution">
    <text evidence="8">The sequence shown here is derived from an EMBL/GenBank/DDBJ whole genome shotgun (WGS) entry which is preliminary data.</text>
</comment>
<evidence type="ECO:0000256" key="5">
    <source>
        <dbReference type="SAM" id="MobiDB-lite"/>
    </source>
</evidence>
<dbReference type="FunFam" id="1.10.245.10:FF:000004">
    <property type="entry name" value="Upstream activation factor subunit"/>
    <property type="match status" value="1"/>
</dbReference>
<dbReference type="SUPFAM" id="SSF47592">
    <property type="entry name" value="SWIB/MDM2 domain"/>
    <property type="match status" value="1"/>
</dbReference>
<proteinExistence type="predicted"/>
<dbReference type="GO" id="GO:0000500">
    <property type="term" value="C:RNA polymerase I upstream activating factor complex"/>
    <property type="evidence" value="ECO:0007669"/>
    <property type="project" value="UniProtKB-ARBA"/>
</dbReference>
<evidence type="ECO:0000256" key="2">
    <source>
        <dbReference type="ARBA" id="ARBA00023015"/>
    </source>
</evidence>
<reference evidence="8 9" key="1">
    <citation type="submission" date="2015-10" db="EMBL/GenBank/DDBJ databases">
        <title>Draft genomes sequences of Candida glabrata isolates 1A, 1B, 2A, 2B, 3A and 3B.</title>
        <authorList>
            <person name="Haavelsrud O.E."/>
            <person name="Gaustad P."/>
        </authorList>
    </citation>
    <scope>NUCLEOTIDE SEQUENCE [LARGE SCALE GENOMIC DNA]</scope>
    <source>
        <strain evidence="8">910700640</strain>
    </source>
</reference>
<evidence type="ECO:0000256" key="3">
    <source>
        <dbReference type="ARBA" id="ARBA00023163"/>
    </source>
</evidence>
<evidence type="ECO:0000313" key="8">
    <source>
        <dbReference type="EMBL" id="KTB08037.1"/>
    </source>
</evidence>
<feature type="region of interest" description="Disordered" evidence="5">
    <location>
        <begin position="212"/>
        <end position="233"/>
    </location>
</feature>
<dbReference type="VEuPathDB" id="FungiDB:GVI51_M04873"/>
<dbReference type="VEuPathDB" id="FungiDB:CAGL0M04939g"/>
<dbReference type="PhylomeDB" id="A0A0W0CY20"/>
<dbReference type="Pfam" id="PF02201">
    <property type="entry name" value="SWIB"/>
    <property type="match status" value="1"/>
</dbReference>
<dbReference type="OMA" id="TMFALNK"/>
<dbReference type="VEuPathDB" id="FungiDB:B1J91_M04939g"/>
<gene>
    <name evidence="8" type="ORF">AO440_004068</name>
</gene>
<dbReference type="InterPro" id="IPR036885">
    <property type="entry name" value="SWIB_MDM2_dom_sf"/>
</dbReference>
<sequence length="233" mass="26903">MDQNIDLNNYVSMLDAIISVSDPDKVSPKKIRKALEQLFSVSLENKKKEVNELIVARFQILQADPHILVSNEEFQNLKMIRGNYDALLSSKSMEKKHKLTESSKKTRIQVKKKKSKKSSKDGEKKVANPNSNAINSMKLRLSDDLYKFLGERELPRTQVVKQVWDYIKEHNLQSPEDRREIICDDRMRPIFGDKMTMFALNKILSKHLTKIEPKSEEADNSRLSVKLEDGTQA</sequence>
<protein>
    <submittedName>
        <fullName evidence="8">Protein TRI1</fullName>
    </submittedName>
</protein>
<dbReference type="InterPro" id="IPR019835">
    <property type="entry name" value="SWIB_domain"/>
</dbReference>
<keyword evidence="3" id="KW-0804">Transcription</keyword>
<dbReference type="CDD" id="cd10567">
    <property type="entry name" value="SWIB-MDM2_like"/>
    <property type="match status" value="1"/>
</dbReference>
<dbReference type="Gene3D" id="1.10.245.10">
    <property type="entry name" value="SWIB/MDM2 domain"/>
    <property type="match status" value="1"/>
</dbReference>
<dbReference type="PROSITE" id="PS51925">
    <property type="entry name" value="SWIB_MDM2"/>
    <property type="match status" value="1"/>
</dbReference>
<dbReference type="SMART" id="SM00151">
    <property type="entry name" value="SWIB"/>
    <property type="match status" value="1"/>
</dbReference>
<dbReference type="AlphaFoldDB" id="A0A0W0CY20"/>
<keyword evidence="4" id="KW-0539">Nucleus</keyword>
<name>A0A0W0CY20_CANGB</name>
<dbReference type="Pfam" id="PF08766">
    <property type="entry name" value="DEK_C"/>
    <property type="match status" value="1"/>
</dbReference>
<dbReference type="GO" id="GO:0001181">
    <property type="term" value="F:RNA polymerase I general transcription initiation factor activity"/>
    <property type="evidence" value="ECO:0007669"/>
    <property type="project" value="UniProtKB-ARBA"/>
</dbReference>
<accession>A0A0W0CY20</accession>
<dbReference type="VEuPathDB" id="FungiDB:GW608_M04873"/>
<evidence type="ECO:0000256" key="1">
    <source>
        <dbReference type="ARBA" id="ARBA00004123"/>
    </source>
</evidence>
<evidence type="ECO:0000259" key="6">
    <source>
        <dbReference type="PROSITE" id="PS51925"/>
    </source>
</evidence>
<organism evidence="8 9">
    <name type="scientific">Candida glabrata</name>
    <name type="common">Yeast</name>
    <name type="synonym">Torulopsis glabrata</name>
    <dbReference type="NCBI Taxonomy" id="5478"/>
    <lineage>
        <taxon>Eukaryota</taxon>
        <taxon>Fungi</taxon>
        <taxon>Dikarya</taxon>
        <taxon>Ascomycota</taxon>
        <taxon>Saccharomycotina</taxon>
        <taxon>Saccharomycetes</taxon>
        <taxon>Saccharomycetales</taxon>
        <taxon>Saccharomycetaceae</taxon>
        <taxon>Nakaseomyces</taxon>
    </lineage>
</organism>
<evidence type="ECO:0000259" key="7">
    <source>
        <dbReference type="PROSITE" id="PS51998"/>
    </source>
</evidence>
<evidence type="ECO:0000256" key="4">
    <source>
        <dbReference type="ARBA" id="ARBA00023242"/>
    </source>
</evidence>
<dbReference type="VEuPathDB" id="FungiDB:GWK60_M04873"/>